<organism evidence="5 6">
    <name type="scientific">Artemisia annua</name>
    <name type="common">Sweet wormwood</name>
    <dbReference type="NCBI Taxonomy" id="35608"/>
    <lineage>
        <taxon>Eukaryota</taxon>
        <taxon>Viridiplantae</taxon>
        <taxon>Streptophyta</taxon>
        <taxon>Embryophyta</taxon>
        <taxon>Tracheophyta</taxon>
        <taxon>Spermatophyta</taxon>
        <taxon>Magnoliopsida</taxon>
        <taxon>eudicotyledons</taxon>
        <taxon>Gunneridae</taxon>
        <taxon>Pentapetalae</taxon>
        <taxon>asterids</taxon>
        <taxon>campanulids</taxon>
        <taxon>Asterales</taxon>
        <taxon>Asteraceae</taxon>
        <taxon>Asteroideae</taxon>
        <taxon>Anthemideae</taxon>
        <taxon>Artemisiinae</taxon>
        <taxon>Artemisia</taxon>
    </lineage>
</organism>
<feature type="transmembrane region" description="Helical" evidence="4">
    <location>
        <begin position="25"/>
        <end position="45"/>
    </location>
</feature>
<dbReference type="PANTHER" id="PTHR43490:SF99">
    <property type="entry name" value="SHORT-CHAIN DEHYDROGENASE_REDUCTASE"/>
    <property type="match status" value="1"/>
</dbReference>
<dbReference type="Gene3D" id="3.40.50.720">
    <property type="entry name" value="NAD(P)-binding Rossmann-like Domain"/>
    <property type="match status" value="1"/>
</dbReference>
<proteinExistence type="inferred from homology"/>
<comment type="caution">
    <text evidence="5">The sequence shown here is derived from an EMBL/GenBank/DDBJ whole genome shotgun (WGS) entry which is preliminary data.</text>
</comment>
<protein>
    <submittedName>
        <fullName evidence="5">Glucose/ribitol dehydrogenase</fullName>
    </submittedName>
</protein>
<evidence type="ECO:0000313" key="6">
    <source>
        <dbReference type="Proteomes" id="UP000245207"/>
    </source>
</evidence>
<dbReference type="EMBL" id="PKPP01014401">
    <property type="protein sequence ID" value="PWA39689.1"/>
    <property type="molecule type" value="Genomic_DNA"/>
</dbReference>
<reference evidence="5 6" key="1">
    <citation type="journal article" date="2018" name="Mol. Plant">
        <title>The genome of Artemisia annua provides insight into the evolution of Asteraceae family and artemisinin biosynthesis.</title>
        <authorList>
            <person name="Shen Q."/>
            <person name="Zhang L."/>
            <person name="Liao Z."/>
            <person name="Wang S."/>
            <person name="Yan T."/>
            <person name="Shi P."/>
            <person name="Liu M."/>
            <person name="Fu X."/>
            <person name="Pan Q."/>
            <person name="Wang Y."/>
            <person name="Lv Z."/>
            <person name="Lu X."/>
            <person name="Zhang F."/>
            <person name="Jiang W."/>
            <person name="Ma Y."/>
            <person name="Chen M."/>
            <person name="Hao X."/>
            <person name="Li L."/>
            <person name="Tang Y."/>
            <person name="Lv G."/>
            <person name="Zhou Y."/>
            <person name="Sun X."/>
            <person name="Brodelius P.E."/>
            <person name="Rose J.K.C."/>
            <person name="Tang K."/>
        </authorList>
    </citation>
    <scope>NUCLEOTIDE SEQUENCE [LARGE SCALE GENOMIC DNA]</scope>
    <source>
        <strain evidence="6">cv. Huhao1</strain>
        <tissue evidence="5">Leaf</tissue>
    </source>
</reference>
<keyword evidence="2" id="KW-0521">NADP</keyword>
<keyword evidence="6" id="KW-1185">Reference proteome</keyword>
<keyword evidence="4" id="KW-0812">Transmembrane</keyword>
<keyword evidence="3" id="KW-0560">Oxidoreductase</keyword>
<dbReference type="GO" id="GO:0016491">
    <property type="term" value="F:oxidoreductase activity"/>
    <property type="evidence" value="ECO:0007669"/>
    <property type="project" value="UniProtKB-KW"/>
</dbReference>
<evidence type="ECO:0000256" key="2">
    <source>
        <dbReference type="ARBA" id="ARBA00022857"/>
    </source>
</evidence>
<gene>
    <name evidence="5" type="ORF">CTI12_AA476370</name>
</gene>
<dbReference type="STRING" id="35608.A0A2U1KSE7"/>
<sequence>MASSELDHALAPSVFKKDGGTNIKISLIGVSLAVFVISLSTWLWYAWRKRYLSPQTEEPRYVFGIHIRPANQVSFRIIFADYETDNDFPGKCSSSKDRVLLKTVTWTFISQFVLKISKLQNSFQTPFSKPLLRYSVIIPDQIILFAPIVFVSSRLRRLNGNRNDCRCCFETTIEDTESLSESLIDSAMNKFLEQVKDGSWVNGGWPQNNTDYSLSKLAVNAYTRLMAKILAERAKGQKIHTTVASPCPSTSLLGFYGYRICRTGARDGCPLAKSP</sequence>
<dbReference type="GO" id="GO:0016020">
    <property type="term" value="C:membrane"/>
    <property type="evidence" value="ECO:0007669"/>
    <property type="project" value="TreeGrafter"/>
</dbReference>
<evidence type="ECO:0000256" key="1">
    <source>
        <dbReference type="ARBA" id="ARBA00006484"/>
    </source>
</evidence>
<keyword evidence="4" id="KW-0472">Membrane</keyword>
<dbReference type="OrthoDB" id="1933717at2759"/>
<dbReference type="AlphaFoldDB" id="A0A2U1KSE7"/>
<evidence type="ECO:0000256" key="3">
    <source>
        <dbReference type="ARBA" id="ARBA00023002"/>
    </source>
</evidence>
<accession>A0A2U1KSE7</accession>
<evidence type="ECO:0000256" key="4">
    <source>
        <dbReference type="SAM" id="Phobius"/>
    </source>
</evidence>
<comment type="similarity">
    <text evidence="1">Belongs to the short-chain dehydrogenases/reductases (SDR) family.</text>
</comment>
<keyword evidence="4" id="KW-1133">Transmembrane helix</keyword>
<evidence type="ECO:0000313" key="5">
    <source>
        <dbReference type="EMBL" id="PWA39689.1"/>
    </source>
</evidence>
<dbReference type="Proteomes" id="UP000245207">
    <property type="component" value="Unassembled WGS sequence"/>
</dbReference>
<dbReference type="PANTHER" id="PTHR43490">
    <property type="entry name" value="(+)-NEOMENTHOL DEHYDROGENASE"/>
    <property type="match status" value="1"/>
</dbReference>
<name>A0A2U1KSE7_ARTAN</name>